<dbReference type="AlphaFoldDB" id="A0AAP0JZ83"/>
<protein>
    <submittedName>
        <fullName evidence="1">Uncharacterized protein</fullName>
    </submittedName>
</protein>
<evidence type="ECO:0000313" key="2">
    <source>
        <dbReference type="Proteomes" id="UP001420932"/>
    </source>
</evidence>
<keyword evidence="2" id="KW-1185">Reference proteome</keyword>
<sequence length="131" mass="14578">MKHFLCYLSAALHSVKIKMTSPCVSARNVPIAVATEKSADVKSERRIVLMEELDYIEDHERPQFFQIKYLATLLDHESLKPESNEIRGNVVPSQTASATNSHVFDQISSPVVTDPTATLSNTGQILITMSF</sequence>
<gene>
    <name evidence="1" type="ORF">Syun_011929</name>
</gene>
<dbReference type="Proteomes" id="UP001420932">
    <property type="component" value="Unassembled WGS sequence"/>
</dbReference>
<accession>A0AAP0JZ83</accession>
<dbReference type="EMBL" id="JBBNAF010000005">
    <property type="protein sequence ID" value="KAK9142529.1"/>
    <property type="molecule type" value="Genomic_DNA"/>
</dbReference>
<proteinExistence type="predicted"/>
<name>A0AAP0JZ83_9MAGN</name>
<evidence type="ECO:0000313" key="1">
    <source>
        <dbReference type="EMBL" id="KAK9142529.1"/>
    </source>
</evidence>
<organism evidence="1 2">
    <name type="scientific">Stephania yunnanensis</name>
    <dbReference type="NCBI Taxonomy" id="152371"/>
    <lineage>
        <taxon>Eukaryota</taxon>
        <taxon>Viridiplantae</taxon>
        <taxon>Streptophyta</taxon>
        <taxon>Embryophyta</taxon>
        <taxon>Tracheophyta</taxon>
        <taxon>Spermatophyta</taxon>
        <taxon>Magnoliopsida</taxon>
        <taxon>Ranunculales</taxon>
        <taxon>Menispermaceae</taxon>
        <taxon>Menispermoideae</taxon>
        <taxon>Cissampelideae</taxon>
        <taxon>Stephania</taxon>
    </lineage>
</organism>
<reference evidence="1 2" key="1">
    <citation type="submission" date="2024-01" db="EMBL/GenBank/DDBJ databases">
        <title>Genome assemblies of Stephania.</title>
        <authorList>
            <person name="Yang L."/>
        </authorList>
    </citation>
    <scope>NUCLEOTIDE SEQUENCE [LARGE SCALE GENOMIC DNA]</scope>
    <source>
        <strain evidence="1">YNDBR</strain>
        <tissue evidence="1">Leaf</tissue>
    </source>
</reference>
<comment type="caution">
    <text evidence="1">The sequence shown here is derived from an EMBL/GenBank/DDBJ whole genome shotgun (WGS) entry which is preliminary data.</text>
</comment>